<dbReference type="Proteomes" id="UP001163046">
    <property type="component" value="Unassembled WGS sequence"/>
</dbReference>
<evidence type="ECO:0000313" key="2">
    <source>
        <dbReference type="Proteomes" id="UP001163046"/>
    </source>
</evidence>
<dbReference type="GO" id="GO:0061630">
    <property type="term" value="F:ubiquitin protein ligase activity"/>
    <property type="evidence" value="ECO:0007669"/>
    <property type="project" value="UniProtKB-EC"/>
</dbReference>
<gene>
    <name evidence="1" type="primary">HERC1_7</name>
    <name evidence="1" type="ORF">OS493_040406</name>
</gene>
<dbReference type="OrthoDB" id="6021957at2759"/>
<organism evidence="1 2">
    <name type="scientific">Desmophyllum pertusum</name>
    <dbReference type="NCBI Taxonomy" id="174260"/>
    <lineage>
        <taxon>Eukaryota</taxon>
        <taxon>Metazoa</taxon>
        <taxon>Cnidaria</taxon>
        <taxon>Anthozoa</taxon>
        <taxon>Hexacorallia</taxon>
        <taxon>Scleractinia</taxon>
        <taxon>Caryophylliina</taxon>
        <taxon>Caryophylliidae</taxon>
        <taxon>Desmophyllum</taxon>
    </lineage>
</organism>
<comment type="caution">
    <text evidence="1">The sequence shown here is derived from an EMBL/GenBank/DDBJ whole genome shotgun (WGS) entry which is preliminary data.</text>
</comment>
<dbReference type="AlphaFoldDB" id="A0A9X0CGM4"/>
<reference evidence="1" key="1">
    <citation type="submission" date="2023-01" db="EMBL/GenBank/DDBJ databases">
        <title>Genome assembly of the deep-sea coral Lophelia pertusa.</title>
        <authorList>
            <person name="Herrera S."/>
            <person name="Cordes E."/>
        </authorList>
    </citation>
    <scope>NUCLEOTIDE SEQUENCE</scope>
    <source>
        <strain evidence="1">USNM1676648</strain>
        <tissue evidence="1">Polyp</tissue>
    </source>
</reference>
<dbReference type="EMBL" id="MU827667">
    <property type="protein sequence ID" value="KAJ7343707.1"/>
    <property type="molecule type" value="Genomic_DNA"/>
</dbReference>
<evidence type="ECO:0000313" key="1">
    <source>
        <dbReference type="EMBL" id="KAJ7343707.1"/>
    </source>
</evidence>
<keyword evidence="1" id="KW-0012">Acyltransferase</keyword>
<proteinExistence type="predicted"/>
<feature type="non-terminal residue" evidence="1">
    <location>
        <position position="1"/>
    </location>
</feature>
<name>A0A9X0CGM4_9CNID</name>
<protein>
    <submittedName>
        <fullName evidence="1">E3 ubiquitin-protein ligase herc1</fullName>
        <ecNumber evidence="1">2.3.2.26</ecNumber>
    </submittedName>
</protein>
<dbReference type="EC" id="2.3.2.26" evidence="1"/>
<keyword evidence="1" id="KW-0808">Transferase</keyword>
<keyword evidence="2" id="KW-1185">Reference proteome</keyword>
<sequence>DNSTWTLTMDKDVMHWALQCPEDWDGGDQYDVFLWGGGRHGQIAQCGKAVNVPELAKSFGHAQQIICGQITAHLCC</sequence>
<accession>A0A9X0CGM4</accession>